<gene>
    <name evidence="2" type="ORF">C2845_PM04G29420</name>
</gene>
<feature type="compositionally biased region" description="Polar residues" evidence="1">
    <location>
        <begin position="26"/>
        <end position="39"/>
    </location>
</feature>
<organism evidence="2 3">
    <name type="scientific">Panicum miliaceum</name>
    <name type="common">Proso millet</name>
    <name type="synonym">Broomcorn millet</name>
    <dbReference type="NCBI Taxonomy" id="4540"/>
    <lineage>
        <taxon>Eukaryota</taxon>
        <taxon>Viridiplantae</taxon>
        <taxon>Streptophyta</taxon>
        <taxon>Embryophyta</taxon>
        <taxon>Tracheophyta</taxon>
        <taxon>Spermatophyta</taxon>
        <taxon>Magnoliopsida</taxon>
        <taxon>Liliopsida</taxon>
        <taxon>Poales</taxon>
        <taxon>Poaceae</taxon>
        <taxon>PACMAD clade</taxon>
        <taxon>Panicoideae</taxon>
        <taxon>Panicodae</taxon>
        <taxon>Paniceae</taxon>
        <taxon>Panicinae</taxon>
        <taxon>Panicum</taxon>
        <taxon>Panicum sect. Panicum</taxon>
    </lineage>
</organism>
<dbReference type="Proteomes" id="UP000275267">
    <property type="component" value="Unassembled WGS sequence"/>
</dbReference>
<dbReference type="OrthoDB" id="1932122at2759"/>
<reference evidence="3" key="1">
    <citation type="journal article" date="2019" name="Nat. Commun.">
        <title>The genome of broomcorn millet.</title>
        <authorList>
            <person name="Zou C."/>
            <person name="Miki D."/>
            <person name="Li D."/>
            <person name="Tang Q."/>
            <person name="Xiao L."/>
            <person name="Rajput S."/>
            <person name="Deng P."/>
            <person name="Jia W."/>
            <person name="Huang R."/>
            <person name="Zhang M."/>
            <person name="Sun Y."/>
            <person name="Hu J."/>
            <person name="Fu X."/>
            <person name="Schnable P.S."/>
            <person name="Li F."/>
            <person name="Zhang H."/>
            <person name="Feng B."/>
            <person name="Zhu X."/>
            <person name="Liu R."/>
            <person name="Schnable J.C."/>
            <person name="Zhu J.-K."/>
            <person name="Zhang H."/>
        </authorList>
    </citation>
    <scope>NUCLEOTIDE SEQUENCE [LARGE SCALE GENOMIC DNA]</scope>
</reference>
<keyword evidence="3" id="KW-1185">Reference proteome</keyword>
<dbReference type="STRING" id="4540.A0A3L6QVI5"/>
<dbReference type="PANTHER" id="PTHR35312">
    <property type="entry name" value="OS07G0641800 PROTEIN"/>
    <property type="match status" value="1"/>
</dbReference>
<name>A0A3L6QVI5_PANMI</name>
<protein>
    <submittedName>
        <fullName evidence="2">Uncharacterized protein</fullName>
    </submittedName>
</protein>
<evidence type="ECO:0000256" key="1">
    <source>
        <dbReference type="SAM" id="MobiDB-lite"/>
    </source>
</evidence>
<comment type="caution">
    <text evidence="2">The sequence shown here is derived from an EMBL/GenBank/DDBJ whole genome shotgun (WGS) entry which is preliminary data.</text>
</comment>
<evidence type="ECO:0000313" key="2">
    <source>
        <dbReference type="EMBL" id="RLM87713.1"/>
    </source>
</evidence>
<proteinExistence type="predicted"/>
<accession>A0A3L6QVI5</accession>
<dbReference type="PANTHER" id="PTHR35312:SF1">
    <property type="entry name" value="OS07G0641800 PROTEIN"/>
    <property type="match status" value="1"/>
</dbReference>
<sequence>MDEKEFRRMLELFPVVRSRDYCAEPGTSSRGTRQQSRVQEATKGNKKDSSAAEGHRLALLAHLSSQLSRFPSHRLPLQLVAMEADKEAERHGIEAVIYDSDDVHVVLDTFAGETEVPDSLGVVDTVASAESNFFHGAVAEPLVKNEIDPVDALMVLKLSKNLFMQKLKMAAEKKIGATKAEFFCKAFEEAHEKLVYKELNLDAAKKFLSAYES</sequence>
<evidence type="ECO:0000313" key="3">
    <source>
        <dbReference type="Proteomes" id="UP000275267"/>
    </source>
</evidence>
<feature type="region of interest" description="Disordered" evidence="1">
    <location>
        <begin position="21"/>
        <end position="51"/>
    </location>
</feature>
<dbReference type="AlphaFoldDB" id="A0A3L6QVI5"/>
<dbReference type="EMBL" id="PQIB02000011">
    <property type="protein sequence ID" value="RLM87713.1"/>
    <property type="molecule type" value="Genomic_DNA"/>
</dbReference>